<feature type="transmembrane region" description="Helical" evidence="6">
    <location>
        <begin position="202"/>
        <end position="221"/>
    </location>
</feature>
<protein>
    <recommendedName>
        <fullName evidence="6">TVP38/TMEM64 family membrane protein</fullName>
    </recommendedName>
</protein>
<reference evidence="8 9" key="1">
    <citation type="submission" date="2015-01" db="EMBL/GenBank/DDBJ databases">
        <title>Desulfovibrio sp. JC271 draft genome sequence.</title>
        <authorList>
            <person name="Shivani Y."/>
            <person name="Subhash Y."/>
            <person name="Sasikala C."/>
            <person name="Ramana C.V."/>
        </authorList>
    </citation>
    <scope>NUCLEOTIDE SEQUENCE [LARGE SCALE GENOMIC DNA]</scope>
    <source>
        <strain evidence="8 9">JC271</strain>
    </source>
</reference>
<dbReference type="InterPro" id="IPR015414">
    <property type="entry name" value="TMEM64"/>
</dbReference>
<evidence type="ECO:0000256" key="3">
    <source>
        <dbReference type="ARBA" id="ARBA00022692"/>
    </source>
</evidence>
<keyword evidence="5 6" id="KW-0472">Membrane</keyword>
<feature type="transmembrane region" description="Helical" evidence="6">
    <location>
        <begin position="86"/>
        <end position="112"/>
    </location>
</feature>
<evidence type="ECO:0000313" key="8">
    <source>
        <dbReference type="EMBL" id="OBQ54031.1"/>
    </source>
</evidence>
<dbReference type="Pfam" id="PF09335">
    <property type="entry name" value="VTT_dom"/>
    <property type="match status" value="1"/>
</dbReference>
<comment type="subcellular location">
    <subcellularLocation>
        <location evidence="1 6">Cell membrane</location>
        <topology evidence="1 6">Multi-pass membrane protein</topology>
    </subcellularLocation>
</comment>
<evidence type="ECO:0000313" key="9">
    <source>
        <dbReference type="Proteomes" id="UP000091979"/>
    </source>
</evidence>
<evidence type="ECO:0000256" key="1">
    <source>
        <dbReference type="ARBA" id="ARBA00004651"/>
    </source>
</evidence>
<gene>
    <name evidence="8" type="ORF">SP90_06000</name>
</gene>
<dbReference type="OrthoDB" id="9779114at2"/>
<keyword evidence="9" id="KW-1185">Reference proteome</keyword>
<dbReference type="GO" id="GO:0005886">
    <property type="term" value="C:plasma membrane"/>
    <property type="evidence" value="ECO:0007669"/>
    <property type="project" value="UniProtKB-SubCell"/>
</dbReference>
<proteinExistence type="inferred from homology"/>
<keyword evidence="2 6" id="KW-1003">Cell membrane</keyword>
<dbReference type="STRING" id="1560234.SP90_06000"/>
<dbReference type="EMBL" id="JXMS01000008">
    <property type="protein sequence ID" value="OBQ54031.1"/>
    <property type="molecule type" value="Genomic_DNA"/>
</dbReference>
<feature type="transmembrane region" description="Helical" evidence="6">
    <location>
        <begin position="6"/>
        <end position="31"/>
    </location>
</feature>
<dbReference type="RefSeq" id="WP_066853599.1">
    <property type="nucleotide sequence ID" value="NZ_JXMS01000008.1"/>
</dbReference>
<sequence>MTAIQAKRLAIVTTIALLFFIVWYFNLTEYLTLEYIKMKQDAFRMLHQDHMFLVVGGFILIYILVTALSIPGAAIMTLAAGGLFGFWTALIAVSFASTIGATLACFVSRYILKDWVQKSFGSKIKKIDDGIKKEGAFYLFTVRLVPIFPFFAVNLVMGITSLPLHTFFWVSQLGMLPGTAVFVNAGKQLATINDVADVLQPVHLISFALLGIFPLIAKFLLKFIRKIKESN</sequence>
<dbReference type="InterPro" id="IPR032816">
    <property type="entry name" value="VTT_dom"/>
</dbReference>
<keyword evidence="3 6" id="KW-0812">Transmembrane</keyword>
<dbReference type="Proteomes" id="UP000091979">
    <property type="component" value="Unassembled WGS sequence"/>
</dbReference>
<evidence type="ECO:0000256" key="6">
    <source>
        <dbReference type="RuleBase" id="RU366058"/>
    </source>
</evidence>
<evidence type="ECO:0000256" key="2">
    <source>
        <dbReference type="ARBA" id="ARBA00022475"/>
    </source>
</evidence>
<keyword evidence="4 6" id="KW-1133">Transmembrane helix</keyword>
<dbReference type="PATRIC" id="fig|1560234.3.peg.3175"/>
<evidence type="ECO:0000259" key="7">
    <source>
        <dbReference type="Pfam" id="PF09335"/>
    </source>
</evidence>
<evidence type="ECO:0000256" key="4">
    <source>
        <dbReference type="ARBA" id="ARBA00022989"/>
    </source>
</evidence>
<evidence type="ECO:0000256" key="5">
    <source>
        <dbReference type="ARBA" id="ARBA00023136"/>
    </source>
</evidence>
<name>A0A1B7XFH5_9BACT</name>
<comment type="similarity">
    <text evidence="6">Belongs to the TVP38/TMEM64 family.</text>
</comment>
<organism evidence="8 9">
    <name type="scientific">Halodesulfovibrio spirochaetisodalis</name>
    <dbReference type="NCBI Taxonomy" id="1560234"/>
    <lineage>
        <taxon>Bacteria</taxon>
        <taxon>Pseudomonadati</taxon>
        <taxon>Thermodesulfobacteriota</taxon>
        <taxon>Desulfovibrionia</taxon>
        <taxon>Desulfovibrionales</taxon>
        <taxon>Desulfovibrionaceae</taxon>
        <taxon>Halodesulfovibrio</taxon>
    </lineage>
</organism>
<dbReference type="AlphaFoldDB" id="A0A1B7XFH5"/>
<dbReference type="PANTHER" id="PTHR12677:SF59">
    <property type="entry name" value="GOLGI APPARATUS MEMBRANE PROTEIN TVP38-RELATED"/>
    <property type="match status" value="1"/>
</dbReference>
<feature type="domain" description="VTT" evidence="7">
    <location>
        <begin position="74"/>
        <end position="187"/>
    </location>
</feature>
<feature type="transmembrane region" description="Helical" evidence="6">
    <location>
        <begin position="135"/>
        <end position="159"/>
    </location>
</feature>
<dbReference type="PANTHER" id="PTHR12677">
    <property type="entry name" value="GOLGI APPARATUS MEMBRANE PROTEIN TVP38-RELATED"/>
    <property type="match status" value="1"/>
</dbReference>
<accession>A0A1B7XFH5</accession>
<feature type="transmembrane region" description="Helical" evidence="6">
    <location>
        <begin position="52"/>
        <end position="80"/>
    </location>
</feature>
<comment type="caution">
    <text evidence="8">The sequence shown here is derived from an EMBL/GenBank/DDBJ whole genome shotgun (WGS) entry which is preliminary data.</text>
</comment>